<evidence type="ECO:0000259" key="2">
    <source>
        <dbReference type="PROSITE" id="PS50053"/>
    </source>
</evidence>
<dbReference type="CDD" id="cd17039">
    <property type="entry name" value="Ubl_ubiquitin_like"/>
    <property type="match status" value="1"/>
</dbReference>
<dbReference type="PANTHER" id="PTHR36649:SF28">
    <property type="entry name" value="UBIQUITIN-LIKE DOMAIN-CONTAINING PROTEIN"/>
    <property type="match status" value="1"/>
</dbReference>
<dbReference type="InterPro" id="IPR000626">
    <property type="entry name" value="Ubiquitin-like_dom"/>
</dbReference>
<dbReference type="Pfam" id="PF00240">
    <property type="entry name" value="ubiquitin"/>
    <property type="match status" value="1"/>
</dbReference>
<dbReference type="PROSITE" id="PS50053">
    <property type="entry name" value="UBIQUITIN_2"/>
    <property type="match status" value="1"/>
</dbReference>
<comment type="caution">
    <text evidence="3">The sequence shown here is derived from an EMBL/GenBank/DDBJ whole genome shotgun (WGS) entry which is preliminary data.</text>
</comment>
<evidence type="ECO:0000313" key="4">
    <source>
        <dbReference type="Proteomes" id="UP000789570"/>
    </source>
</evidence>
<gene>
    <name evidence="3" type="ORF">FCALED_LOCUS458</name>
</gene>
<organism evidence="3 4">
    <name type="scientific">Funneliformis caledonium</name>
    <dbReference type="NCBI Taxonomy" id="1117310"/>
    <lineage>
        <taxon>Eukaryota</taxon>
        <taxon>Fungi</taxon>
        <taxon>Fungi incertae sedis</taxon>
        <taxon>Mucoromycota</taxon>
        <taxon>Glomeromycotina</taxon>
        <taxon>Glomeromycetes</taxon>
        <taxon>Glomerales</taxon>
        <taxon>Glomeraceae</taxon>
        <taxon>Funneliformis</taxon>
    </lineage>
</organism>
<accession>A0A9N8VA29</accession>
<reference evidence="3" key="1">
    <citation type="submission" date="2021-06" db="EMBL/GenBank/DDBJ databases">
        <authorList>
            <person name="Kallberg Y."/>
            <person name="Tangrot J."/>
            <person name="Rosling A."/>
        </authorList>
    </citation>
    <scope>NUCLEOTIDE SEQUENCE</scope>
    <source>
        <strain evidence="3">UK204</strain>
    </source>
</reference>
<dbReference type="SMART" id="SM00213">
    <property type="entry name" value="UBQ"/>
    <property type="match status" value="1"/>
</dbReference>
<dbReference type="SUPFAM" id="SSF56399">
    <property type="entry name" value="ADP-ribosylation"/>
    <property type="match status" value="1"/>
</dbReference>
<dbReference type="InterPro" id="IPR029071">
    <property type="entry name" value="Ubiquitin-like_domsf"/>
</dbReference>
<feature type="domain" description="Ubiquitin-like" evidence="2">
    <location>
        <begin position="58"/>
        <end position="141"/>
    </location>
</feature>
<dbReference type="Gene3D" id="3.10.20.90">
    <property type="entry name" value="Phosphatidylinositol 3-kinase Catalytic Subunit, Chain A, domain 1"/>
    <property type="match status" value="1"/>
</dbReference>
<name>A0A9N8VA29_9GLOM</name>
<dbReference type="EMBL" id="CAJVPQ010000045">
    <property type="protein sequence ID" value="CAG8440097.1"/>
    <property type="molecule type" value="Genomic_DNA"/>
</dbReference>
<dbReference type="PANTHER" id="PTHR36649">
    <property type="entry name" value="UBIQUITIN-LIKE DOMAIN-CONTAINING PROTEIN"/>
    <property type="match status" value="1"/>
</dbReference>
<dbReference type="AlphaFoldDB" id="A0A9N8VA29"/>
<feature type="region of interest" description="Disordered" evidence="1">
    <location>
        <begin position="611"/>
        <end position="636"/>
    </location>
</feature>
<dbReference type="SUPFAM" id="SSF54236">
    <property type="entry name" value="Ubiquitin-like"/>
    <property type="match status" value="1"/>
</dbReference>
<evidence type="ECO:0000256" key="1">
    <source>
        <dbReference type="SAM" id="MobiDB-lite"/>
    </source>
</evidence>
<sequence length="708" mass="82164">MSTYAALSKITDKRITYLVKGPDSSDNFIDEEATSSDDDIVSSHDVEIENSTNHIIIKNIFIKKFLGGILTIKDLNENSTKHKREYLRKSIKNEIYKTERIPPEELCLRYENKTMQDHQTLKHYEITNDTTIYLTLRVRGGSVTIYILDLDLLDPHFDYDFTNMKSSGETYMRGNFKYNRPYGWRRIALKVLNKFDDNGWLGVKKRVTNLESVEGEWIVSYHGTANFNANSITDDGFLLNGIYSTPNIEVAASYAEEFYYEGETYKVVFQNRVKPNAFKIVSDGSGYGIEILVNDNSPLREYSEPYETSKMEITTKQSYIQGINTDKRYDSDRTVFVAVPKPGMKFTVKLWADSANSKKAYRIHLYIDGIWDHASYTLTDSRSNIIEHFIDEKDKKKYNFIFAPSMWTDDVSKEVNFKEDCNRGFGSISVEFFEATWSLKEYARPSYTVKQAVVTESKNYTGLSYSTRFEEAPMDGGEKLISSHVNGSYYGWKSADKPSAVLTLHYRPKTWLEYKGLTPDPFYSRMTPEPESEIGLDEYGRERKKINYDSEDEIERERERLRKKSRVHKYIDFDDGTKRRKVVVDEGMESQIMAEKVDLPKSSDHYNKIPENNTRPSANNHHRTSVNNNRPSANRYNIHKSTGKSYVRRFDQAGPDASTVKFARYFEEVVEETKFIDIEVDSNNPIEEIRQNKKIREVIEILDSDEEA</sequence>
<evidence type="ECO:0000313" key="3">
    <source>
        <dbReference type="EMBL" id="CAG8440097.1"/>
    </source>
</evidence>
<dbReference type="Proteomes" id="UP000789570">
    <property type="component" value="Unassembled WGS sequence"/>
</dbReference>
<protein>
    <submittedName>
        <fullName evidence="3">4424_t:CDS:1</fullName>
    </submittedName>
</protein>
<keyword evidence="4" id="KW-1185">Reference proteome</keyword>
<dbReference type="OrthoDB" id="2426095at2759"/>
<proteinExistence type="predicted"/>